<dbReference type="PROSITE" id="PS50937">
    <property type="entry name" value="HTH_MERR_2"/>
    <property type="match status" value="1"/>
</dbReference>
<keyword evidence="7" id="KW-1185">Reference proteome</keyword>
<sequence>MNSNYRINEFAKRVGRSVQTVRRWEKEGKLTAKRLPSGHRYFDESDVRARNLNAKRR</sequence>
<dbReference type="CDD" id="cd04762">
    <property type="entry name" value="HTH_MerR-trunc"/>
    <property type="match status" value="1"/>
</dbReference>
<dbReference type="InterPro" id="IPR000551">
    <property type="entry name" value="MerR-type_HTH_dom"/>
</dbReference>
<dbReference type="Gene3D" id="1.10.1660.10">
    <property type="match status" value="1"/>
</dbReference>
<dbReference type="GO" id="GO:0003700">
    <property type="term" value="F:DNA-binding transcription factor activity"/>
    <property type="evidence" value="ECO:0007669"/>
    <property type="project" value="InterPro"/>
</dbReference>
<evidence type="ECO:0000313" key="6">
    <source>
        <dbReference type="EMBL" id="OLP04502.1"/>
    </source>
</evidence>
<keyword evidence="3" id="KW-0238">DNA-binding</keyword>
<evidence type="ECO:0000256" key="2">
    <source>
        <dbReference type="ARBA" id="ARBA00023015"/>
    </source>
</evidence>
<keyword evidence="1" id="KW-0678">Repressor</keyword>
<dbReference type="EMBL" id="MSYM01000020">
    <property type="protein sequence ID" value="OLP04502.1"/>
    <property type="molecule type" value="Genomic_DNA"/>
</dbReference>
<keyword evidence="2" id="KW-0805">Transcription regulation</keyword>
<reference evidence="6 7" key="1">
    <citation type="submission" date="2017-01" db="EMBL/GenBank/DDBJ databases">
        <title>Genome sequence of Rhodoferax antarcticus ANT.BR, a psychrophilic purple nonsulfur bacterium from an Antarctic microbial mat.</title>
        <authorList>
            <person name="Baker J."/>
            <person name="Riester C."/>
            <person name="Skinner B."/>
            <person name="Newell A."/>
            <person name="Swingley W."/>
            <person name="Madigan M."/>
            <person name="Jung D."/>
            <person name="Asao M."/>
            <person name="Chen M."/>
            <person name="Loughlin P."/>
            <person name="Pan H."/>
            <person name="Lin S."/>
            <person name="Li N."/>
            <person name="Shaw J."/>
            <person name="Prado M."/>
            <person name="Sherman C."/>
            <person name="Li X."/>
            <person name="Tang J."/>
            <person name="Blankenship R."/>
            <person name="Zhao T."/>
            <person name="Touchman J."/>
            <person name="Sattley M."/>
        </authorList>
    </citation>
    <scope>NUCLEOTIDE SEQUENCE [LARGE SCALE GENOMIC DNA]</scope>
    <source>
        <strain evidence="6 7">ANT.BR</strain>
    </source>
</reference>
<dbReference type="AlphaFoldDB" id="A0A1Q8Y8X2"/>
<dbReference type="InterPro" id="IPR047057">
    <property type="entry name" value="MerR_fam"/>
</dbReference>
<evidence type="ECO:0000313" key="7">
    <source>
        <dbReference type="Proteomes" id="UP000185911"/>
    </source>
</evidence>
<dbReference type="Pfam" id="PF00376">
    <property type="entry name" value="MerR"/>
    <property type="match status" value="1"/>
</dbReference>
<gene>
    <name evidence="6" type="primary">merR</name>
    <name evidence="6" type="ORF">BLL52_4238</name>
</gene>
<evidence type="ECO:0000256" key="3">
    <source>
        <dbReference type="ARBA" id="ARBA00023125"/>
    </source>
</evidence>
<dbReference type="SUPFAM" id="SSF46955">
    <property type="entry name" value="Putative DNA-binding domain"/>
    <property type="match status" value="1"/>
</dbReference>
<accession>A0A1Q8Y8X2</accession>
<keyword evidence="4" id="KW-0804">Transcription</keyword>
<dbReference type="Proteomes" id="UP000185911">
    <property type="component" value="Unassembled WGS sequence"/>
</dbReference>
<evidence type="ECO:0000259" key="5">
    <source>
        <dbReference type="PROSITE" id="PS50937"/>
    </source>
</evidence>
<evidence type="ECO:0000256" key="1">
    <source>
        <dbReference type="ARBA" id="ARBA00022491"/>
    </source>
</evidence>
<feature type="domain" description="HTH merR-type" evidence="5">
    <location>
        <begin position="4"/>
        <end position="57"/>
    </location>
</feature>
<protein>
    <submittedName>
        <fullName evidence="6">Putative regulatory protein, MerR family</fullName>
    </submittedName>
</protein>
<dbReference type="PANTHER" id="PTHR30204">
    <property type="entry name" value="REDOX-CYCLING DRUG-SENSING TRANSCRIPTIONAL ACTIVATOR SOXR"/>
    <property type="match status" value="1"/>
</dbReference>
<dbReference type="PANTHER" id="PTHR30204:SF69">
    <property type="entry name" value="MERR-FAMILY TRANSCRIPTIONAL REGULATOR"/>
    <property type="match status" value="1"/>
</dbReference>
<dbReference type="GO" id="GO:0003677">
    <property type="term" value="F:DNA binding"/>
    <property type="evidence" value="ECO:0007669"/>
    <property type="project" value="UniProtKB-KW"/>
</dbReference>
<dbReference type="InterPro" id="IPR009061">
    <property type="entry name" value="DNA-bd_dom_put_sf"/>
</dbReference>
<dbReference type="SMART" id="SM00422">
    <property type="entry name" value="HTH_MERR"/>
    <property type="match status" value="1"/>
</dbReference>
<comment type="caution">
    <text evidence="6">The sequence shown here is derived from an EMBL/GenBank/DDBJ whole genome shotgun (WGS) entry which is preliminary data.</text>
</comment>
<organism evidence="6 7">
    <name type="scientific">Rhodoferax antarcticus ANT.BR</name>
    <dbReference type="NCBI Taxonomy" id="1111071"/>
    <lineage>
        <taxon>Bacteria</taxon>
        <taxon>Pseudomonadati</taxon>
        <taxon>Pseudomonadota</taxon>
        <taxon>Betaproteobacteria</taxon>
        <taxon>Burkholderiales</taxon>
        <taxon>Comamonadaceae</taxon>
        <taxon>Rhodoferax</taxon>
    </lineage>
</organism>
<evidence type="ECO:0000256" key="4">
    <source>
        <dbReference type="ARBA" id="ARBA00023163"/>
    </source>
</evidence>
<dbReference type="RefSeq" id="WP_083634094.1">
    <property type="nucleotide sequence ID" value="NZ_MSYM01000020.1"/>
</dbReference>
<name>A0A1Q8Y8X2_9BURK</name>
<proteinExistence type="predicted"/>